<accession>A0A4S4DBM8</accession>
<dbReference type="AlphaFoldDB" id="A0A4S4DBM8"/>
<feature type="compositionally biased region" description="Basic residues" evidence="1">
    <location>
        <begin position="1"/>
        <end position="10"/>
    </location>
</feature>
<feature type="compositionally biased region" description="Low complexity" evidence="1">
    <location>
        <begin position="12"/>
        <end position="21"/>
    </location>
</feature>
<gene>
    <name evidence="2" type="ORF">TEA_002975</name>
</gene>
<evidence type="ECO:0000256" key="1">
    <source>
        <dbReference type="SAM" id="MobiDB-lite"/>
    </source>
</evidence>
<evidence type="ECO:0000313" key="3">
    <source>
        <dbReference type="Proteomes" id="UP000306102"/>
    </source>
</evidence>
<proteinExistence type="predicted"/>
<reference evidence="2 3" key="1">
    <citation type="journal article" date="2018" name="Proc. Natl. Acad. Sci. U.S.A.">
        <title>Draft genome sequence of Camellia sinensis var. sinensis provides insights into the evolution of the tea genome and tea quality.</title>
        <authorList>
            <person name="Wei C."/>
            <person name="Yang H."/>
            <person name="Wang S."/>
            <person name="Zhao J."/>
            <person name="Liu C."/>
            <person name="Gao L."/>
            <person name="Xia E."/>
            <person name="Lu Y."/>
            <person name="Tai Y."/>
            <person name="She G."/>
            <person name="Sun J."/>
            <person name="Cao H."/>
            <person name="Tong W."/>
            <person name="Gao Q."/>
            <person name="Li Y."/>
            <person name="Deng W."/>
            <person name="Jiang X."/>
            <person name="Wang W."/>
            <person name="Chen Q."/>
            <person name="Zhang S."/>
            <person name="Li H."/>
            <person name="Wu J."/>
            <person name="Wang P."/>
            <person name="Li P."/>
            <person name="Shi C."/>
            <person name="Zheng F."/>
            <person name="Jian J."/>
            <person name="Huang B."/>
            <person name="Shan D."/>
            <person name="Shi M."/>
            <person name="Fang C."/>
            <person name="Yue Y."/>
            <person name="Li F."/>
            <person name="Li D."/>
            <person name="Wei S."/>
            <person name="Han B."/>
            <person name="Jiang C."/>
            <person name="Yin Y."/>
            <person name="Xia T."/>
            <person name="Zhang Z."/>
            <person name="Bennetzen J.L."/>
            <person name="Zhao S."/>
            <person name="Wan X."/>
        </authorList>
    </citation>
    <scope>NUCLEOTIDE SEQUENCE [LARGE SCALE GENOMIC DNA]</scope>
    <source>
        <strain evidence="3">cv. Shuchazao</strain>
        <tissue evidence="2">Leaf</tissue>
    </source>
</reference>
<sequence length="171" mass="19652">MHRGQGKPPKKPNNYNNKLLLSVASQPIAKKPRGKPSNKLSHFKNQPYLGFHSQSIARQFRTKTLTFITKERVTLNVPNSSDVSAATVSGILKRIPSDDERTEKFPSWNNKKKREDRKRCEKLNSPLVLENCSSRSCLWEIPGPIPPDIFHIELDDSFFSNFFRDIPNFDD</sequence>
<evidence type="ECO:0000313" key="2">
    <source>
        <dbReference type="EMBL" id="THF99523.1"/>
    </source>
</evidence>
<protein>
    <submittedName>
        <fullName evidence="2">Uncharacterized protein</fullName>
    </submittedName>
</protein>
<dbReference type="EMBL" id="SDRB02011936">
    <property type="protein sequence ID" value="THF99523.1"/>
    <property type="molecule type" value="Genomic_DNA"/>
</dbReference>
<dbReference type="Proteomes" id="UP000306102">
    <property type="component" value="Unassembled WGS sequence"/>
</dbReference>
<organism evidence="2 3">
    <name type="scientific">Camellia sinensis var. sinensis</name>
    <name type="common">China tea</name>
    <dbReference type="NCBI Taxonomy" id="542762"/>
    <lineage>
        <taxon>Eukaryota</taxon>
        <taxon>Viridiplantae</taxon>
        <taxon>Streptophyta</taxon>
        <taxon>Embryophyta</taxon>
        <taxon>Tracheophyta</taxon>
        <taxon>Spermatophyta</taxon>
        <taxon>Magnoliopsida</taxon>
        <taxon>eudicotyledons</taxon>
        <taxon>Gunneridae</taxon>
        <taxon>Pentapetalae</taxon>
        <taxon>asterids</taxon>
        <taxon>Ericales</taxon>
        <taxon>Theaceae</taxon>
        <taxon>Camellia</taxon>
    </lineage>
</organism>
<name>A0A4S4DBM8_CAMSN</name>
<comment type="caution">
    <text evidence="2">The sequence shown here is derived from an EMBL/GenBank/DDBJ whole genome shotgun (WGS) entry which is preliminary data.</text>
</comment>
<keyword evidence="3" id="KW-1185">Reference proteome</keyword>
<feature type="region of interest" description="Disordered" evidence="1">
    <location>
        <begin position="1"/>
        <end position="41"/>
    </location>
</feature>